<reference evidence="2" key="1">
    <citation type="submission" date="2020-06" db="EMBL/GenBank/DDBJ databases">
        <authorList>
            <person name="Li T."/>
            <person name="Hu X."/>
            <person name="Zhang T."/>
            <person name="Song X."/>
            <person name="Zhang H."/>
            <person name="Dai N."/>
            <person name="Sheng W."/>
            <person name="Hou X."/>
            <person name="Wei L."/>
        </authorList>
    </citation>
    <scope>NUCLEOTIDE SEQUENCE</scope>
    <source>
        <strain evidence="2">3651</strain>
        <tissue evidence="2">Leaf</tissue>
    </source>
</reference>
<evidence type="ECO:0000313" key="2">
    <source>
        <dbReference type="EMBL" id="KAK4432751.1"/>
    </source>
</evidence>
<evidence type="ECO:0000256" key="1">
    <source>
        <dbReference type="SAM" id="MobiDB-lite"/>
    </source>
</evidence>
<keyword evidence="3" id="KW-1185">Reference proteome</keyword>
<organism evidence="2 3">
    <name type="scientific">Sesamum alatum</name>
    <dbReference type="NCBI Taxonomy" id="300844"/>
    <lineage>
        <taxon>Eukaryota</taxon>
        <taxon>Viridiplantae</taxon>
        <taxon>Streptophyta</taxon>
        <taxon>Embryophyta</taxon>
        <taxon>Tracheophyta</taxon>
        <taxon>Spermatophyta</taxon>
        <taxon>Magnoliopsida</taxon>
        <taxon>eudicotyledons</taxon>
        <taxon>Gunneridae</taxon>
        <taxon>Pentapetalae</taxon>
        <taxon>asterids</taxon>
        <taxon>lamiids</taxon>
        <taxon>Lamiales</taxon>
        <taxon>Pedaliaceae</taxon>
        <taxon>Sesamum</taxon>
    </lineage>
</organism>
<gene>
    <name evidence="2" type="ORF">Salat_1037300</name>
</gene>
<dbReference type="Proteomes" id="UP001293254">
    <property type="component" value="Unassembled WGS sequence"/>
</dbReference>
<dbReference type="PANTHER" id="PTHR31515:SF2">
    <property type="entry name" value="TRANSMEMBRANE PROTEIN"/>
    <property type="match status" value="1"/>
</dbReference>
<feature type="region of interest" description="Disordered" evidence="1">
    <location>
        <begin position="292"/>
        <end position="323"/>
    </location>
</feature>
<comment type="caution">
    <text evidence="2">The sequence shown here is derived from an EMBL/GenBank/DDBJ whole genome shotgun (WGS) entry which is preliminary data.</text>
</comment>
<proteinExistence type="predicted"/>
<protein>
    <submittedName>
        <fullName evidence="2">Uncharacterized protein</fullName>
    </submittedName>
</protein>
<feature type="compositionally biased region" description="Low complexity" evidence="1">
    <location>
        <begin position="293"/>
        <end position="323"/>
    </location>
</feature>
<dbReference type="PANTHER" id="PTHR31515">
    <property type="entry name" value="TRANSMEMBRANE PROTEIN-RELATED"/>
    <property type="match status" value="1"/>
</dbReference>
<sequence>MLNVSQIHGLETIGGEGVRTEQSLPNVEKTIGAVAEISEDEAEDRLQETIQEKFAVFGEKEHQAIDILLAEIDIYELFSFKHCKGRKVKLALCEELDERMQDLKIQAFEGEEYDESHKRKAMDALKRMDKWNLFSDTHEDFQNYTVARDTFLSHLGATLWGSLRHIISPSLADGAFHYYEKISFQLFFITQEKVRHIKQLPIDLKSLMDGLSSLVLPSQQVQFSPHMLPLSEDPALAMAFSVARRAAAVPLLLVNGTYRKTVRSYLDSSTLQHQLQRLNDHGSLKGKLVDTFPSLNSSSPEPSSDSTALSISSSFKPSQFPSS</sequence>
<evidence type="ECO:0000313" key="3">
    <source>
        <dbReference type="Proteomes" id="UP001293254"/>
    </source>
</evidence>
<name>A0AAE1YMY7_9LAMI</name>
<dbReference type="EMBL" id="JACGWO010000003">
    <property type="protein sequence ID" value="KAK4432751.1"/>
    <property type="molecule type" value="Genomic_DNA"/>
</dbReference>
<reference evidence="2" key="2">
    <citation type="journal article" date="2024" name="Plant">
        <title>Genomic evolution and insights into agronomic trait innovations of Sesamum species.</title>
        <authorList>
            <person name="Miao H."/>
            <person name="Wang L."/>
            <person name="Qu L."/>
            <person name="Liu H."/>
            <person name="Sun Y."/>
            <person name="Le M."/>
            <person name="Wang Q."/>
            <person name="Wei S."/>
            <person name="Zheng Y."/>
            <person name="Lin W."/>
            <person name="Duan Y."/>
            <person name="Cao H."/>
            <person name="Xiong S."/>
            <person name="Wang X."/>
            <person name="Wei L."/>
            <person name="Li C."/>
            <person name="Ma Q."/>
            <person name="Ju M."/>
            <person name="Zhao R."/>
            <person name="Li G."/>
            <person name="Mu C."/>
            <person name="Tian Q."/>
            <person name="Mei H."/>
            <person name="Zhang T."/>
            <person name="Gao T."/>
            <person name="Zhang H."/>
        </authorList>
    </citation>
    <scope>NUCLEOTIDE SEQUENCE</scope>
    <source>
        <strain evidence="2">3651</strain>
    </source>
</reference>
<accession>A0AAE1YMY7</accession>
<dbReference type="AlphaFoldDB" id="A0AAE1YMY7"/>